<accession>A0A6B2LIK5</accession>
<evidence type="ECO:0000256" key="5">
    <source>
        <dbReference type="PROSITE-ProRule" id="PRU00205"/>
    </source>
</evidence>
<keyword evidence="2 5" id="KW-0812">Transmembrane</keyword>
<feature type="transmembrane region" description="Helical" evidence="6">
    <location>
        <begin position="40"/>
        <end position="60"/>
    </location>
</feature>
<evidence type="ECO:0000313" key="9">
    <source>
        <dbReference type="EMBL" id="NDV36825.1"/>
    </source>
</evidence>
<keyword evidence="4 5" id="KW-0472">Membrane</keyword>
<dbReference type="GO" id="GO:0016020">
    <property type="term" value="C:membrane"/>
    <property type="evidence" value="ECO:0007669"/>
    <property type="project" value="UniProtKB-SubCell"/>
</dbReference>
<dbReference type="EMBL" id="GIBP01007856">
    <property type="protein sequence ID" value="NDV36825.1"/>
    <property type="molecule type" value="Transcribed_RNA"/>
</dbReference>
<protein>
    <recommendedName>
        <fullName evidence="8">TLC domain-containing protein</fullName>
    </recommendedName>
</protein>
<dbReference type="InterPro" id="IPR016439">
    <property type="entry name" value="Lag1/Lac1-like"/>
</dbReference>
<evidence type="ECO:0000256" key="4">
    <source>
        <dbReference type="ARBA" id="ARBA00023136"/>
    </source>
</evidence>
<feature type="chain" id="PRO_5025617607" description="TLC domain-containing protein" evidence="7">
    <location>
        <begin position="25"/>
        <end position="202"/>
    </location>
</feature>
<keyword evidence="3 6" id="KW-1133">Transmembrane helix</keyword>
<feature type="signal peptide" evidence="7">
    <location>
        <begin position="1"/>
        <end position="24"/>
    </location>
</feature>
<dbReference type="PROSITE" id="PS50922">
    <property type="entry name" value="TLC"/>
    <property type="match status" value="1"/>
</dbReference>
<dbReference type="InterPro" id="IPR006634">
    <property type="entry name" value="TLC-dom"/>
</dbReference>
<evidence type="ECO:0000256" key="1">
    <source>
        <dbReference type="ARBA" id="ARBA00004141"/>
    </source>
</evidence>
<name>A0A6B2LIK5_9EUKA</name>
<dbReference type="AlphaFoldDB" id="A0A6B2LIK5"/>
<reference evidence="9" key="1">
    <citation type="journal article" date="2020" name="J. Eukaryot. Microbiol.">
        <title>De novo Sequencing, Assembly and Annotation of the Transcriptome for the Free-Living Testate Amoeba Arcella intermedia.</title>
        <authorList>
            <person name="Ribeiro G.M."/>
            <person name="Porfirio-Sousa A.L."/>
            <person name="Maurer-Alcala X.X."/>
            <person name="Katz L.A."/>
            <person name="Lahr D.J.G."/>
        </authorList>
    </citation>
    <scope>NUCLEOTIDE SEQUENCE</scope>
</reference>
<proteinExistence type="predicted"/>
<evidence type="ECO:0000256" key="2">
    <source>
        <dbReference type="ARBA" id="ARBA00022692"/>
    </source>
</evidence>
<organism evidence="9">
    <name type="scientific">Arcella intermedia</name>
    <dbReference type="NCBI Taxonomy" id="1963864"/>
    <lineage>
        <taxon>Eukaryota</taxon>
        <taxon>Amoebozoa</taxon>
        <taxon>Tubulinea</taxon>
        <taxon>Elardia</taxon>
        <taxon>Arcellinida</taxon>
        <taxon>Sphaerothecina</taxon>
        <taxon>Arcellidae</taxon>
        <taxon>Arcella</taxon>
    </lineage>
</organism>
<sequence length="202" mass="23683">MWKFCLYSSLFLIGIFVMTQEEWAFDTTRYWETENLTISYIVYTYYVIEIGHYVYATLTIHTEPKQSDFYQMIFHHISTIFLMVFSLAYGYHRIGCTVTLITDASDPFLELAKSVKYNGNQKLADHLFTLFAVVFIVSRMMIYPYAILLPCFHAPLTLMTVILPCLLWCLQALFALWTFMILRIAYRLVSGVSVDDTRDQDD</sequence>
<dbReference type="PIRSF" id="PIRSF005225">
    <property type="entry name" value="LAG1_LAC1"/>
    <property type="match status" value="1"/>
</dbReference>
<evidence type="ECO:0000259" key="8">
    <source>
        <dbReference type="PROSITE" id="PS50922"/>
    </source>
</evidence>
<keyword evidence="7" id="KW-0732">Signal</keyword>
<evidence type="ECO:0000256" key="3">
    <source>
        <dbReference type="ARBA" id="ARBA00022989"/>
    </source>
</evidence>
<feature type="transmembrane region" description="Helical" evidence="6">
    <location>
        <begin position="127"/>
        <end position="149"/>
    </location>
</feature>
<dbReference type="PANTHER" id="PTHR12560">
    <property type="entry name" value="LONGEVITY ASSURANCE FACTOR 1 LAG1"/>
    <property type="match status" value="1"/>
</dbReference>
<dbReference type="Pfam" id="PF03798">
    <property type="entry name" value="TRAM_LAG1_CLN8"/>
    <property type="match status" value="1"/>
</dbReference>
<dbReference type="GO" id="GO:0046513">
    <property type="term" value="P:ceramide biosynthetic process"/>
    <property type="evidence" value="ECO:0007669"/>
    <property type="project" value="InterPro"/>
</dbReference>
<feature type="transmembrane region" description="Helical" evidence="6">
    <location>
        <begin position="161"/>
        <end position="186"/>
    </location>
</feature>
<dbReference type="PANTHER" id="PTHR12560:SF0">
    <property type="entry name" value="LD18904P"/>
    <property type="match status" value="1"/>
</dbReference>
<comment type="subcellular location">
    <subcellularLocation>
        <location evidence="1">Membrane</location>
        <topology evidence="1">Multi-pass membrane protein</topology>
    </subcellularLocation>
</comment>
<evidence type="ECO:0000256" key="6">
    <source>
        <dbReference type="SAM" id="Phobius"/>
    </source>
</evidence>
<feature type="transmembrane region" description="Helical" evidence="6">
    <location>
        <begin position="72"/>
        <end position="91"/>
    </location>
</feature>
<dbReference type="SMART" id="SM00724">
    <property type="entry name" value="TLC"/>
    <property type="match status" value="1"/>
</dbReference>
<evidence type="ECO:0000256" key="7">
    <source>
        <dbReference type="SAM" id="SignalP"/>
    </source>
</evidence>
<dbReference type="GO" id="GO:0050291">
    <property type="term" value="F:sphingosine N-acyltransferase activity"/>
    <property type="evidence" value="ECO:0007669"/>
    <property type="project" value="InterPro"/>
</dbReference>
<feature type="domain" description="TLC" evidence="8">
    <location>
        <begin position="1"/>
        <end position="190"/>
    </location>
</feature>